<dbReference type="AlphaFoldDB" id="A0A8K0P269"/>
<name>A0A8K0P269_LADFU</name>
<sequence length="137" mass="16015">MSLDAVAAAAYLIIASNKRRKRRKQRWWRRELFVGAQESRNEFFEKLVAEDEALFKNFTRISKEDFGYLLGKVTPIIRKTDTNYRDAIPADVRLLLTLRYLATGDSYPSLMYLFRISEPSISRIIPEACRAFDQRST</sequence>
<accession>A0A8K0P269</accession>
<dbReference type="EMBL" id="KZ308477">
    <property type="protein sequence ID" value="KAG8230317.1"/>
    <property type="molecule type" value="Genomic_DNA"/>
</dbReference>
<protein>
    <recommendedName>
        <fullName evidence="3">Transposase Helix-turn-helix domain-containing protein</fullName>
    </recommendedName>
</protein>
<evidence type="ECO:0000313" key="1">
    <source>
        <dbReference type="EMBL" id="KAG8230317.1"/>
    </source>
</evidence>
<organism evidence="1 2">
    <name type="scientific">Ladona fulva</name>
    <name type="common">Scarce chaser dragonfly</name>
    <name type="synonym">Libellula fulva</name>
    <dbReference type="NCBI Taxonomy" id="123851"/>
    <lineage>
        <taxon>Eukaryota</taxon>
        <taxon>Metazoa</taxon>
        <taxon>Ecdysozoa</taxon>
        <taxon>Arthropoda</taxon>
        <taxon>Hexapoda</taxon>
        <taxon>Insecta</taxon>
        <taxon>Pterygota</taxon>
        <taxon>Palaeoptera</taxon>
        <taxon>Odonata</taxon>
        <taxon>Epiprocta</taxon>
        <taxon>Anisoptera</taxon>
        <taxon>Libelluloidea</taxon>
        <taxon>Libellulidae</taxon>
        <taxon>Ladona</taxon>
    </lineage>
</organism>
<reference evidence="1" key="2">
    <citation type="submission" date="2017-10" db="EMBL/GenBank/DDBJ databases">
        <title>Ladona fulva Genome sequencing and assembly.</title>
        <authorList>
            <person name="Murali S."/>
            <person name="Richards S."/>
            <person name="Bandaranaike D."/>
            <person name="Bellair M."/>
            <person name="Blankenburg K."/>
            <person name="Chao H."/>
            <person name="Dinh H."/>
            <person name="Doddapaneni H."/>
            <person name="Dugan-Rocha S."/>
            <person name="Elkadiri S."/>
            <person name="Gnanaolivu R."/>
            <person name="Hernandez B."/>
            <person name="Skinner E."/>
            <person name="Javaid M."/>
            <person name="Lee S."/>
            <person name="Li M."/>
            <person name="Ming W."/>
            <person name="Munidasa M."/>
            <person name="Muniz J."/>
            <person name="Nguyen L."/>
            <person name="Hughes D."/>
            <person name="Osuji N."/>
            <person name="Pu L.-L."/>
            <person name="Puazo M."/>
            <person name="Qu C."/>
            <person name="Quiroz J."/>
            <person name="Raj R."/>
            <person name="Weissenberger G."/>
            <person name="Xin Y."/>
            <person name="Zou X."/>
            <person name="Han Y."/>
            <person name="Worley K."/>
            <person name="Muzny D."/>
            <person name="Gibbs R."/>
        </authorList>
    </citation>
    <scope>NUCLEOTIDE SEQUENCE</scope>
    <source>
        <strain evidence="1">Sampled in the wild</strain>
    </source>
</reference>
<evidence type="ECO:0000313" key="2">
    <source>
        <dbReference type="Proteomes" id="UP000792457"/>
    </source>
</evidence>
<gene>
    <name evidence="1" type="ORF">J437_LFUL000587</name>
</gene>
<proteinExistence type="predicted"/>
<dbReference type="Proteomes" id="UP000792457">
    <property type="component" value="Unassembled WGS sequence"/>
</dbReference>
<dbReference type="OrthoDB" id="6741510at2759"/>
<comment type="caution">
    <text evidence="1">The sequence shown here is derived from an EMBL/GenBank/DDBJ whole genome shotgun (WGS) entry which is preliminary data.</text>
</comment>
<reference evidence="1" key="1">
    <citation type="submission" date="2013-04" db="EMBL/GenBank/DDBJ databases">
        <authorList>
            <person name="Qu J."/>
            <person name="Murali S.C."/>
            <person name="Bandaranaike D."/>
            <person name="Bellair M."/>
            <person name="Blankenburg K."/>
            <person name="Chao H."/>
            <person name="Dinh H."/>
            <person name="Doddapaneni H."/>
            <person name="Downs B."/>
            <person name="Dugan-Rocha S."/>
            <person name="Elkadiri S."/>
            <person name="Gnanaolivu R.D."/>
            <person name="Hernandez B."/>
            <person name="Javaid M."/>
            <person name="Jayaseelan J.C."/>
            <person name="Lee S."/>
            <person name="Li M."/>
            <person name="Ming W."/>
            <person name="Munidasa M."/>
            <person name="Muniz J."/>
            <person name="Nguyen L."/>
            <person name="Ongeri F."/>
            <person name="Osuji N."/>
            <person name="Pu L.-L."/>
            <person name="Puazo M."/>
            <person name="Qu C."/>
            <person name="Quiroz J."/>
            <person name="Raj R."/>
            <person name="Weissenberger G."/>
            <person name="Xin Y."/>
            <person name="Zou X."/>
            <person name="Han Y."/>
            <person name="Richards S."/>
            <person name="Worley K."/>
            <person name="Muzny D."/>
            <person name="Gibbs R."/>
        </authorList>
    </citation>
    <scope>NUCLEOTIDE SEQUENCE</scope>
    <source>
        <strain evidence="1">Sampled in the wild</strain>
    </source>
</reference>
<evidence type="ECO:0008006" key="3">
    <source>
        <dbReference type="Google" id="ProtNLM"/>
    </source>
</evidence>
<keyword evidence="2" id="KW-1185">Reference proteome</keyword>